<gene>
    <name evidence="1" type="ORF">BS47DRAFT_1341348</name>
</gene>
<sequence length="74" mass="7974">MNGSPGSGITVTCANCKAILAQHPDWRPDLSKGTPNDGSSCTLSRLSPHEVEIVHLDATALLELIHRANIPQWM</sequence>
<proteinExistence type="predicted"/>
<keyword evidence="2" id="KW-1185">Reference proteome</keyword>
<reference evidence="1" key="1">
    <citation type="journal article" date="2020" name="Nat. Commun.">
        <title>Large-scale genome sequencing of mycorrhizal fungi provides insights into the early evolution of symbiotic traits.</title>
        <authorList>
            <person name="Miyauchi S."/>
            <person name="Kiss E."/>
            <person name="Kuo A."/>
            <person name="Drula E."/>
            <person name="Kohler A."/>
            <person name="Sanchez-Garcia M."/>
            <person name="Morin E."/>
            <person name="Andreopoulos B."/>
            <person name="Barry K.W."/>
            <person name="Bonito G."/>
            <person name="Buee M."/>
            <person name="Carver A."/>
            <person name="Chen C."/>
            <person name="Cichocki N."/>
            <person name="Clum A."/>
            <person name="Culley D."/>
            <person name="Crous P.W."/>
            <person name="Fauchery L."/>
            <person name="Girlanda M."/>
            <person name="Hayes R.D."/>
            <person name="Keri Z."/>
            <person name="LaButti K."/>
            <person name="Lipzen A."/>
            <person name="Lombard V."/>
            <person name="Magnuson J."/>
            <person name="Maillard F."/>
            <person name="Murat C."/>
            <person name="Nolan M."/>
            <person name="Ohm R.A."/>
            <person name="Pangilinan J."/>
            <person name="Pereira M.F."/>
            <person name="Perotto S."/>
            <person name="Peter M."/>
            <person name="Pfister S."/>
            <person name="Riley R."/>
            <person name="Sitrit Y."/>
            <person name="Stielow J.B."/>
            <person name="Szollosi G."/>
            <person name="Zifcakova L."/>
            <person name="Stursova M."/>
            <person name="Spatafora J.W."/>
            <person name="Tedersoo L."/>
            <person name="Vaario L.M."/>
            <person name="Yamada A."/>
            <person name="Yan M."/>
            <person name="Wang P."/>
            <person name="Xu J."/>
            <person name="Bruns T."/>
            <person name="Baldrian P."/>
            <person name="Vilgalys R."/>
            <person name="Dunand C."/>
            <person name="Henrissat B."/>
            <person name="Grigoriev I.V."/>
            <person name="Hibbett D."/>
            <person name="Nagy L.G."/>
            <person name="Martin F.M."/>
        </authorList>
    </citation>
    <scope>NUCLEOTIDE SEQUENCE</scope>
    <source>
        <strain evidence="1">UP504</strain>
    </source>
</reference>
<evidence type="ECO:0000313" key="1">
    <source>
        <dbReference type="EMBL" id="KAF9516024.1"/>
    </source>
</evidence>
<name>A0A9P6DYJ5_9AGAM</name>
<dbReference type="Proteomes" id="UP000886523">
    <property type="component" value="Unassembled WGS sequence"/>
</dbReference>
<comment type="caution">
    <text evidence="1">The sequence shown here is derived from an EMBL/GenBank/DDBJ whole genome shotgun (WGS) entry which is preliminary data.</text>
</comment>
<accession>A0A9P6DYJ5</accession>
<protein>
    <submittedName>
        <fullName evidence="1">Uncharacterized protein</fullName>
    </submittedName>
</protein>
<organism evidence="1 2">
    <name type="scientific">Hydnum rufescens UP504</name>
    <dbReference type="NCBI Taxonomy" id="1448309"/>
    <lineage>
        <taxon>Eukaryota</taxon>
        <taxon>Fungi</taxon>
        <taxon>Dikarya</taxon>
        <taxon>Basidiomycota</taxon>
        <taxon>Agaricomycotina</taxon>
        <taxon>Agaricomycetes</taxon>
        <taxon>Cantharellales</taxon>
        <taxon>Hydnaceae</taxon>
        <taxon>Hydnum</taxon>
    </lineage>
</organism>
<dbReference type="AlphaFoldDB" id="A0A9P6DYJ5"/>
<evidence type="ECO:0000313" key="2">
    <source>
        <dbReference type="Proteomes" id="UP000886523"/>
    </source>
</evidence>
<dbReference type="EMBL" id="MU128944">
    <property type="protein sequence ID" value="KAF9516024.1"/>
    <property type="molecule type" value="Genomic_DNA"/>
</dbReference>